<name>X1U3G6_9ZZZZ</name>
<dbReference type="EMBL" id="BARW01008716">
    <property type="protein sequence ID" value="GAI86854.1"/>
    <property type="molecule type" value="Genomic_DNA"/>
</dbReference>
<accession>X1U3G6</accession>
<proteinExistence type="predicted"/>
<protein>
    <submittedName>
        <fullName evidence="1">Uncharacterized protein</fullName>
    </submittedName>
</protein>
<feature type="non-terminal residue" evidence="1">
    <location>
        <position position="1"/>
    </location>
</feature>
<evidence type="ECO:0000313" key="1">
    <source>
        <dbReference type="EMBL" id="GAI86854.1"/>
    </source>
</evidence>
<organism evidence="1">
    <name type="scientific">marine sediment metagenome</name>
    <dbReference type="NCBI Taxonomy" id="412755"/>
    <lineage>
        <taxon>unclassified sequences</taxon>
        <taxon>metagenomes</taxon>
        <taxon>ecological metagenomes</taxon>
    </lineage>
</organism>
<sequence>VLVNQGKDDLIVKRETYADIVRNDTMPEWFK</sequence>
<gene>
    <name evidence="1" type="ORF">S12H4_17767</name>
</gene>
<dbReference type="AlphaFoldDB" id="X1U3G6"/>
<reference evidence="1" key="1">
    <citation type="journal article" date="2014" name="Front. Microbiol.">
        <title>High frequency of phylogenetically diverse reductive dehalogenase-homologous genes in deep subseafloor sedimentary metagenomes.</title>
        <authorList>
            <person name="Kawai M."/>
            <person name="Futagami T."/>
            <person name="Toyoda A."/>
            <person name="Takaki Y."/>
            <person name="Nishi S."/>
            <person name="Hori S."/>
            <person name="Arai W."/>
            <person name="Tsubouchi T."/>
            <person name="Morono Y."/>
            <person name="Uchiyama I."/>
            <person name="Ito T."/>
            <person name="Fujiyama A."/>
            <person name="Inagaki F."/>
            <person name="Takami H."/>
        </authorList>
    </citation>
    <scope>NUCLEOTIDE SEQUENCE</scope>
    <source>
        <strain evidence="1">Expedition CK06-06</strain>
    </source>
</reference>
<comment type="caution">
    <text evidence="1">The sequence shown here is derived from an EMBL/GenBank/DDBJ whole genome shotgun (WGS) entry which is preliminary data.</text>
</comment>